<dbReference type="GO" id="GO:0019838">
    <property type="term" value="F:growth factor binding"/>
    <property type="evidence" value="ECO:0007669"/>
    <property type="project" value="UniProtKB-KW"/>
</dbReference>
<accession>A0A3B3BA18</accession>
<evidence type="ECO:0000256" key="3">
    <source>
        <dbReference type="ARBA" id="ARBA00022525"/>
    </source>
</evidence>
<dbReference type="OMA" id="MCRKATD"/>
<dbReference type="PANTHER" id="PTHR15258">
    <property type="entry name" value="FGF BINDING PROTEIN-RELATED"/>
    <property type="match status" value="1"/>
</dbReference>
<comment type="subcellular location">
    <subcellularLocation>
        <location evidence="1">Secreted</location>
    </subcellularLocation>
</comment>
<reference evidence="9" key="2">
    <citation type="journal article" name="BMC Genomics">
        <title>Long-read sequencing and de novo genome assembly of marine medaka (Oryzias melastigma).</title>
        <authorList>
            <person name="Liang P."/>
            <person name="Saqib H.S.A."/>
            <person name="Ni X."/>
            <person name="Shen Y."/>
        </authorList>
    </citation>
    <scope>NUCLEOTIDE SEQUENCE</scope>
    <source>
        <strain evidence="9">Bigg-433</strain>
    </source>
</reference>
<dbReference type="Pfam" id="PF06473">
    <property type="entry name" value="FGF-BP1"/>
    <property type="match status" value="1"/>
</dbReference>
<proteinExistence type="inferred from homology"/>
<feature type="region of interest" description="Disordered" evidence="7">
    <location>
        <begin position="125"/>
        <end position="194"/>
    </location>
</feature>
<evidence type="ECO:0000256" key="6">
    <source>
        <dbReference type="ARBA" id="ARBA00023183"/>
    </source>
</evidence>
<keyword evidence="6" id="KW-0340">Growth factor binding</keyword>
<keyword evidence="3" id="KW-0964">Secreted</keyword>
<comment type="similarity">
    <text evidence="2">Belongs to the fibroblast growth factor-binding protein family.</text>
</comment>
<feature type="compositionally biased region" description="Low complexity" evidence="7">
    <location>
        <begin position="125"/>
        <end position="137"/>
    </location>
</feature>
<sequence length="218" mass="24949">MWVQAAALLLLACCVWPAQSQRDGSRAHNIWEKPISFNTKGKDKCTMIITGQGENTRLRLSCRSSERFYWCEFVGKPHTCSAYNKRPRHYFVQIMWYLRKLQNACQGQRQFKPFMCRKASDDSQMVFSSSSSHQPQQEAPQKPAVRPAKQPAAPSRPTPARHSQRKAIRARPRVKPTQITNTKATAPPGESTAKRMSRQYCWRSLQGICSFVIGVFRS</sequence>
<dbReference type="Proteomes" id="UP000261560">
    <property type="component" value="Unplaced"/>
</dbReference>
<dbReference type="Ensembl" id="ENSOMET00000013245.1">
    <property type="protein sequence ID" value="ENSOMEP00000001994.1"/>
    <property type="gene ID" value="ENSOMEG00000002916.1"/>
</dbReference>
<dbReference type="OrthoDB" id="8941648at2759"/>
<protein>
    <submittedName>
        <fullName evidence="10">Fibroblast growth factor binding protein 2a</fullName>
    </submittedName>
    <submittedName>
        <fullName evidence="9">Fibroblast growth factor-binding protein 2</fullName>
    </submittedName>
</protein>
<gene>
    <name evidence="9" type="ORF">FQA47_025521</name>
</gene>
<organism evidence="10 11">
    <name type="scientific">Oryzias melastigma</name>
    <name type="common">Marine medaka</name>
    <dbReference type="NCBI Taxonomy" id="30732"/>
    <lineage>
        <taxon>Eukaryota</taxon>
        <taxon>Metazoa</taxon>
        <taxon>Chordata</taxon>
        <taxon>Craniata</taxon>
        <taxon>Vertebrata</taxon>
        <taxon>Euteleostomi</taxon>
        <taxon>Actinopterygii</taxon>
        <taxon>Neopterygii</taxon>
        <taxon>Teleostei</taxon>
        <taxon>Neoteleostei</taxon>
        <taxon>Acanthomorphata</taxon>
        <taxon>Ovalentaria</taxon>
        <taxon>Atherinomorphae</taxon>
        <taxon>Beloniformes</taxon>
        <taxon>Adrianichthyidae</taxon>
        <taxon>Oryziinae</taxon>
        <taxon>Oryzias</taxon>
    </lineage>
</organism>
<evidence type="ECO:0000313" key="9">
    <source>
        <dbReference type="EMBL" id="KAF6731585.1"/>
    </source>
</evidence>
<evidence type="ECO:0000256" key="5">
    <source>
        <dbReference type="ARBA" id="ARBA00023157"/>
    </source>
</evidence>
<evidence type="ECO:0000256" key="1">
    <source>
        <dbReference type="ARBA" id="ARBA00004613"/>
    </source>
</evidence>
<name>A0A3B3BA18_ORYME</name>
<dbReference type="PANTHER" id="PTHR15258:SF1">
    <property type="entry name" value="FIBROBLAST GROWTH FACTOR-BINDING PROTEIN 2"/>
    <property type="match status" value="1"/>
</dbReference>
<evidence type="ECO:0000256" key="4">
    <source>
        <dbReference type="ARBA" id="ARBA00022729"/>
    </source>
</evidence>
<dbReference type="GO" id="GO:0005576">
    <property type="term" value="C:extracellular region"/>
    <property type="evidence" value="ECO:0007669"/>
    <property type="project" value="UniProtKB-SubCell"/>
</dbReference>
<dbReference type="AlphaFoldDB" id="A0A3B3BA18"/>
<keyword evidence="11" id="KW-1185">Reference proteome</keyword>
<evidence type="ECO:0000256" key="8">
    <source>
        <dbReference type="SAM" id="SignalP"/>
    </source>
</evidence>
<dbReference type="GeneTree" id="ENSGT00940000154372"/>
<evidence type="ECO:0000313" key="10">
    <source>
        <dbReference type="Ensembl" id="ENSOMEP00000001994.1"/>
    </source>
</evidence>
<evidence type="ECO:0000256" key="2">
    <source>
        <dbReference type="ARBA" id="ARBA00008326"/>
    </source>
</evidence>
<reference evidence="10" key="1">
    <citation type="submission" date="2025-05" db="UniProtKB">
        <authorList>
            <consortium name="Ensembl"/>
        </authorList>
    </citation>
    <scope>IDENTIFICATION</scope>
</reference>
<keyword evidence="5" id="KW-1015">Disulfide bond</keyword>
<dbReference type="PaxDb" id="30732-ENSOMEP00000001994"/>
<feature type="chain" id="PRO_5044588520" evidence="8">
    <location>
        <begin position="21"/>
        <end position="218"/>
    </location>
</feature>
<dbReference type="EMBL" id="WKFB01000210">
    <property type="protein sequence ID" value="KAF6731585.1"/>
    <property type="molecule type" value="Genomic_DNA"/>
</dbReference>
<dbReference type="Proteomes" id="UP000646548">
    <property type="component" value="Unassembled WGS sequence"/>
</dbReference>
<keyword evidence="4 8" id="KW-0732">Signal</keyword>
<feature type="signal peptide" evidence="8">
    <location>
        <begin position="1"/>
        <end position="20"/>
    </location>
</feature>
<dbReference type="InterPro" id="IPR010510">
    <property type="entry name" value="FGF1-bd"/>
</dbReference>
<feature type="compositionally biased region" description="Basic residues" evidence="7">
    <location>
        <begin position="162"/>
        <end position="174"/>
    </location>
</feature>
<dbReference type="GO" id="GO:0007267">
    <property type="term" value="P:cell-cell signaling"/>
    <property type="evidence" value="ECO:0007669"/>
    <property type="project" value="TreeGrafter"/>
</dbReference>
<evidence type="ECO:0000313" key="11">
    <source>
        <dbReference type="Proteomes" id="UP000261560"/>
    </source>
</evidence>
<evidence type="ECO:0000256" key="7">
    <source>
        <dbReference type="SAM" id="MobiDB-lite"/>
    </source>
</evidence>